<reference evidence="1 2" key="1">
    <citation type="submission" date="2019-02" db="EMBL/GenBank/DDBJ databases">
        <title>Deep-cultivation of Planctomycetes and their phenomic and genomic characterization uncovers novel biology.</title>
        <authorList>
            <person name="Wiegand S."/>
            <person name="Jogler M."/>
            <person name="Boedeker C."/>
            <person name="Pinto D."/>
            <person name="Vollmers J."/>
            <person name="Rivas-Marin E."/>
            <person name="Kohn T."/>
            <person name="Peeters S.H."/>
            <person name="Heuer A."/>
            <person name="Rast P."/>
            <person name="Oberbeckmann S."/>
            <person name="Bunk B."/>
            <person name="Jeske O."/>
            <person name="Meyerdierks A."/>
            <person name="Storesund J.E."/>
            <person name="Kallscheuer N."/>
            <person name="Luecker S."/>
            <person name="Lage O.M."/>
            <person name="Pohl T."/>
            <person name="Merkel B.J."/>
            <person name="Hornburger P."/>
            <person name="Mueller R.-W."/>
            <person name="Bruemmer F."/>
            <person name="Labrenz M."/>
            <person name="Spormann A.M."/>
            <person name="Op den Camp H."/>
            <person name="Overmann J."/>
            <person name="Amann R."/>
            <person name="Jetten M.S.M."/>
            <person name="Mascher T."/>
            <person name="Medema M.H."/>
            <person name="Devos D.P."/>
            <person name="Kaster A.-K."/>
            <person name="Ovreas L."/>
            <person name="Rohde M."/>
            <person name="Galperin M.Y."/>
            <person name="Jogler C."/>
        </authorList>
    </citation>
    <scope>NUCLEOTIDE SEQUENCE [LARGE SCALE GENOMIC DNA]</scope>
    <source>
        <strain evidence="1 2">Poly24</strain>
    </source>
</reference>
<evidence type="ECO:0000313" key="1">
    <source>
        <dbReference type="EMBL" id="QDV66935.1"/>
    </source>
</evidence>
<dbReference type="EMBL" id="CP036348">
    <property type="protein sequence ID" value="QDV66935.1"/>
    <property type="molecule type" value="Genomic_DNA"/>
</dbReference>
<accession>A0A518JN01</accession>
<name>A0A518JN01_9BACT</name>
<dbReference type="KEGG" id="rcf:Poly24_06240"/>
<dbReference type="AlphaFoldDB" id="A0A518JN01"/>
<proteinExistence type="predicted"/>
<keyword evidence="2" id="KW-1185">Reference proteome</keyword>
<dbReference type="Proteomes" id="UP000315082">
    <property type="component" value="Chromosome"/>
</dbReference>
<gene>
    <name evidence="1" type="ORF">Poly24_06240</name>
</gene>
<evidence type="ECO:0000313" key="2">
    <source>
        <dbReference type="Proteomes" id="UP000315082"/>
    </source>
</evidence>
<protein>
    <submittedName>
        <fullName evidence="1">Uncharacterized protein</fullName>
    </submittedName>
</protein>
<organism evidence="1 2">
    <name type="scientific">Rosistilla carotiformis</name>
    <dbReference type="NCBI Taxonomy" id="2528017"/>
    <lineage>
        <taxon>Bacteria</taxon>
        <taxon>Pseudomonadati</taxon>
        <taxon>Planctomycetota</taxon>
        <taxon>Planctomycetia</taxon>
        <taxon>Pirellulales</taxon>
        <taxon>Pirellulaceae</taxon>
        <taxon>Rosistilla</taxon>
    </lineage>
</organism>
<sequence length="101" mass="10972">MAEEKLRGGFERWGVWGWFGGWAVPGAPLARSRGASDRELFVSPLPLRSKAIGQAPPNGLAASYRIKKNAKVFASITIGIVWPDSSRMLANVLEKSSSAMR</sequence>